<protein>
    <submittedName>
        <fullName evidence="2">Thermonuclease family protein</fullName>
    </submittedName>
</protein>
<dbReference type="RefSeq" id="WP_154454049.1">
    <property type="nucleotide sequence ID" value="NZ_CP044330.1"/>
</dbReference>
<organism evidence="2 3">
    <name type="scientific">Methylocystis rosea</name>
    <dbReference type="NCBI Taxonomy" id="173366"/>
    <lineage>
        <taxon>Bacteria</taxon>
        <taxon>Pseudomonadati</taxon>
        <taxon>Pseudomonadota</taxon>
        <taxon>Alphaproteobacteria</taxon>
        <taxon>Hyphomicrobiales</taxon>
        <taxon>Methylocystaceae</taxon>
        <taxon>Methylocystis</taxon>
    </lineage>
</organism>
<proteinExistence type="predicted"/>
<dbReference type="Gene3D" id="2.40.50.90">
    <property type="match status" value="1"/>
</dbReference>
<reference evidence="2 3" key="1">
    <citation type="journal article" date="2021" name="AMB Express">
        <title>Isolation and characterisation of Methylocystis spp. for poly-3-hydroxybutyrate production using waste methane feedstocks.</title>
        <authorList>
            <person name="Rumah B.L."/>
            <person name="Stead C.E."/>
            <person name="Claxton Stevens B.H."/>
            <person name="Minton N.P."/>
            <person name="Grosse-Honebrink A."/>
            <person name="Zhang Y."/>
        </authorList>
    </citation>
    <scope>NUCLEOTIDE SEQUENCE [LARGE SCALE GENOMIC DNA]</scope>
    <source>
        <strain evidence="2 3">BRCS1</strain>
    </source>
</reference>
<accession>A0ABX6ENS8</accession>
<evidence type="ECO:0000313" key="2">
    <source>
        <dbReference type="EMBL" id="QGM95972.1"/>
    </source>
</evidence>
<feature type="signal peptide" evidence="1">
    <location>
        <begin position="1"/>
        <end position="22"/>
    </location>
</feature>
<dbReference type="EMBL" id="CP044330">
    <property type="protein sequence ID" value="QGM95972.1"/>
    <property type="molecule type" value="Genomic_DNA"/>
</dbReference>
<keyword evidence="3" id="KW-1185">Reference proteome</keyword>
<gene>
    <name evidence="2" type="ORF">F7D13_17995</name>
</gene>
<keyword evidence="2" id="KW-0614">Plasmid</keyword>
<evidence type="ECO:0000256" key="1">
    <source>
        <dbReference type="SAM" id="SignalP"/>
    </source>
</evidence>
<evidence type="ECO:0000313" key="3">
    <source>
        <dbReference type="Proteomes" id="UP000424673"/>
    </source>
</evidence>
<feature type="chain" id="PRO_5045894284" evidence="1">
    <location>
        <begin position="23"/>
        <end position="187"/>
    </location>
</feature>
<name>A0ABX6ENS8_9HYPH</name>
<dbReference type="Proteomes" id="UP000424673">
    <property type="component" value="Plasmid unnamed2"/>
</dbReference>
<geneLocation type="plasmid" evidence="2 3">
    <name>unnamed2</name>
</geneLocation>
<dbReference type="SUPFAM" id="SSF50199">
    <property type="entry name" value="Staphylococcal nuclease"/>
    <property type="match status" value="1"/>
</dbReference>
<sequence length="187" mass="19656">MRAAARLALIVASTALPLLASAQTQTVSALPVFNFPQSGVTFQTGDTWSANGQTFRLYGVQSCIRGTFFTNSAKVRTDCGEASVAYLAAIVRDAKPRCTAIARAGAPPVIFSVCAVHIGRNTLDLGTVLITQGFAFAATDAAGKATKFEYAVAEREASKAKRGLWAAADLPHPSKILIEAARGARPR</sequence>
<dbReference type="InterPro" id="IPR035437">
    <property type="entry name" value="SNase_OB-fold_sf"/>
</dbReference>
<keyword evidence="1" id="KW-0732">Signal</keyword>